<reference evidence="2 3" key="1">
    <citation type="journal article" date="2023" name="Microb. Genom.">
        <title>Mesoterricola silvestris gen. nov., sp. nov., Mesoterricola sediminis sp. nov., Geothrix oryzae sp. nov., Geothrix edaphica sp. nov., Geothrix rubra sp. nov., and Geothrix limicola sp. nov., six novel members of Acidobacteriota isolated from soils.</title>
        <authorList>
            <person name="Weisberg A.J."/>
            <person name="Pearce E."/>
            <person name="Kramer C.G."/>
            <person name="Chang J.H."/>
            <person name="Clarke C.R."/>
        </authorList>
    </citation>
    <scope>NUCLEOTIDE SEQUENCE [LARGE SCALE GENOMIC DNA]</scope>
    <source>
        <strain evidence="2 3">ID09-01A</strain>
    </source>
</reference>
<comment type="caution">
    <text evidence="2">The sequence shown here is derived from an EMBL/GenBank/DDBJ whole genome shotgun (WGS) entry which is preliminary data.</text>
</comment>
<accession>A0ABU4NSZ2</accession>
<dbReference type="Proteomes" id="UP001271274">
    <property type="component" value="Unassembled WGS sequence"/>
</dbReference>
<gene>
    <name evidence="2" type="ORF">PV662_42035</name>
</gene>
<feature type="region of interest" description="Disordered" evidence="1">
    <location>
        <begin position="44"/>
        <end position="63"/>
    </location>
</feature>
<proteinExistence type="predicted"/>
<organism evidence="2 3">
    <name type="scientific">Streptomyces europaeiscabiei</name>
    <dbReference type="NCBI Taxonomy" id="146819"/>
    <lineage>
        <taxon>Bacteria</taxon>
        <taxon>Bacillati</taxon>
        <taxon>Actinomycetota</taxon>
        <taxon>Actinomycetes</taxon>
        <taxon>Kitasatosporales</taxon>
        <taxon>Streptomycetaceae</taxon>
        <taxon>Streptomyces</taxon>
    </lineage>
</organism>
<protein>
    <submittedName>
        <fullName evidence="2">Uncharacterized protein</fullName>
    </submittedName>
</protein>
<name>A0ABU4NSZ2_9ACTN</name>
<sequence length="63" mass="6658">MVAGGHAEQDLGPLLGAAERCRRQLGLADAARAARERICRTVASREPASMLSADPSRRRSAVA</sequence>
<keyword evidence="3" id="KW-1185">Reference proteome</keyword>
<dbReference type="EMBL" id="JARAYU010000025">
    <property type="protein sequence ID" value="MDX3706188.1"/>
    <property type="molecule type" value="Genomic_DNA"/>
</dbReference>
<evidence type="ECO:0000256" key="1">
    <source>
        <dbReference type="SAM" id="MobiDB-lite"/>
    </source>
</evidence>
<evidence type="ECO:0000313" key="3">
    <source>
        <dbReference type="Proteomes" id="UP001271274"/>
    </source>
</evidence>
<dbReference type="RefSeq" id="WP_046710016.1">
    <property type="nucleotide sequence ID" value="NZ_JARAUR010000769.1"/>
</dbReference>
<evidence type="ECO:0000313" key="2">
    <source>
        <dbReference type="EMBL" id="MDX3706188.1"/>
    </source>
</evidence>